<evidence type="ECO:0000313" key="2">
    <source>
        <dbReference type="Proteomes" id="UP000250774"/>
    </source>
</evidence>
<accession>A0A2Z4Q7U5</accession>
<dbReference type="EMBL" id="MH271313">
    <property type="protein sequence ID" value="AWY06156.1"/>
    <property type="molecule type" value="Genomic_DNA"/>
</dbReference>
<reference evidence="2" key="1">
    <citation type="submission" date="2018-04" db="EMBL/GenBank/DDBJ databases">
        <authorList>
            <person name="Harrington T."/>
            <person name="Washburn E."/>
            <person name="Bricker J."/>
            <person name="McKinney A."/>
            <person name="Betsko A.J."/>
            <person name="Garlena R.A."/>
            <person name="Russell D.A."/>
            <person name="Pope W.A."/>
            <person name="Jacobs-Sera D."/>
            <person name="Hatfull G.F."/>
        </authorList>
    </citation>
    <scope>NUCLEOTIDE SEQUENCE [LARGE SCALE GENOMIC DNA]</scope>
</reference>
<proteinExistence type="predicted"/>
<sequence length="55" mass="5994">MSNVGLDYPREMARIRGANRRGLVGIVRGKDGSADLVIKCAPGTPLETIRRVRSN</sequence>
<protein>
    <submittedName>
        <fullName evidence="1">Uncharacterized protein</fullName>
    </submittedName>
</protein>
<dbReference type="KEGG" id="vg:54993570"/>
<dbReference type="RefSeq" id="YP_009803012.1">
    <property type="nucleotide sequence ID" value="NC_047990.1"/>
</dbReference>
<organism evidence="1 2">
    <name type="scientific">Gordonia phage Suzy</name>
    <dbReference type="NCBI Taxonomy" id="2201430"/>
    <lineage>
        <taxon>Viruses</taxon>
        <taxon>Duplodnaviria</taxon>
        <taxon>Heunggongvirae</taxon>
        <taxon>Uroviricota</taxon>
        <taxon>Caudoviricetes</taxon>
        <taxon>Terapinvirus</taxon>
        <taxon>Terapinvirus suzy</taxon>
    </lineage>
</organism>
<gene>
    <name evidence="1" type="primary">51</name>
    <name evidence="1" type="ORF">PBI_SUZY_51</name>
</gene>
<dbReference type="GeneID" id="54993570"/>
<evidence type="ECO:0000313" key="1">
    <source>
        <dbReference type="EMBL" id="AWY06156.1"/>
    </source>
</evidence>
<keyword evidence="2" id="KW-1185">Reference proteome</keyword>
<name>A0A2Z4Q7U5_9CAUD</name>
<dbReference type="Proteomes" id="UP000250774">
    <property type="component" value="Segment"/>
</dbReference>